<organism evidence="1 2">
    <name type="scientific">Luteolibacter soli</name>
    <dbReference type="NCBI Taxonomy" id="3135280"/>
    <lineage>
        <taxon>Bacteria</taxon>
        <taxon>Pseudomonadati</taxon>
        <taxon>Verrucomicrobiota</taxon>
        <taxon>Verrucomicrobiia</taxon>
        <taxon>Verrucomicrobiales</taxon>
        <taxon>Verrucomicrobiaceae</taxon>
        <taxon>Luteolibacter</taxon>
    </lineage>
</organism>
<dbReference type="Proteomes" id="UP001371305">
    <property type="component" value="Unassembled WGS sequence"/>
</dbReference>
<dbReference type="EMBL" id="JBBUKT010000012">
    <property type="protein sequence ID" value="MEK7953525.1"/>
    <property type="molecule type" value="Genomic_DNA"/>
</dbReference>
<accession>A0ABU9B1K0</accession>
<comment type="caution">
    <text evidence="1">The sequence shown here is derived from an EMBL/GenBank/DDBJ whole genome shotgun (WGS) entry which is preliminary data.</text>
</comment>
<evidence type="ECO:0000313" key="2">
    <source>
        <dbReference type="Proteomes" id="UP001371305"/>
    </source>
</evidence>
<name>A0ABU9B1K0_9BACT</name>
<evidence type="ECO:0000313" key="1">
    <source>
        <dbReference type="EMBL" id="MEK7953525.1"/>
    </source>
</evidence>
<sequence>MKSTAIAIRELFDAIDLEDALEGIRLLAAIDALCLRLDQDLKSKSESLPKAGYVQEKVELFRSCCWHALVPQEGTDHKTPDAWMGAAKDSLLKVQFELSGV</sequence>
<reference evidence="1 2" key="1">
    <citation type="submission" date="2024-04" db="EMBL/GenBank/DDBJ databases">
        <title>Luteolibacter sp. isolated from soil.</title>
        <authorList>
            <person name="An J."/>
        </authorList>
    </citation>
    <scope>NUCLEOTIDE SEQUENCE [LARGE SCALE GENOMIC DNA]</scope>
    <source>
        <strain evidence="1 2">Y139</strain>
    </source>
</reference>
<protein>
    <submittedName>
        <fullName evidence="1">Uncharacterized protein</fullName>
    </submittedName>
</protein>
<dbReference type="RefSeq" id="WP_341407292.1">
    <property type="nucleotide sequence ID" value="NZ_JBBUKT010000012.1"/>
</dbReference>
<gene>
    <name evidence="1" type="ORF">WKV53_23625</name>
</gene>
<proteinExistence type="predicted"/>
<keyword evidence="2" id="KW-1185">Reference proteome</keyword>